<dbReference type="EMBL" id="ML178830">
    <property type="protein sequence ID" value="TFL00185.1"/>
    <property type="molecule type" value="Genomic_DNA"/>
</dbReference>
<protein>
    <submittedName>
        <fullName evidence="3">Uncharacterized protein</fullName>
    </submittedName>
</protein>
<reference evidence="3 4" key="1">
    <citation type="journal article" date="2019" name="Nat. Ecol. Evol.">
        <title>Megaphylogeny resolves global patterns of mushroom evolution.</title>
        <authorList>
            <person name="Varga T."/>
            <person name="Krizsan K."/>
            <person name="Foldi C."/>
            <person name="Dima B."/>
            <person name="Sanchez-Garcia M."/>
            <person name="Sanchez-Ramirez S."/>
            <person name="Szollosi G.J."/>
            <person name="Szarkandi J.G."/>
            <person name="Papp V."/>
            <person name="Albert L."/>
            <person name="Andreopoulos W."/>
            <person name="Angelini C."/>
            <person name="Antonin V."/>
            <person name="Barry K.W."/>
            <person name="Bougher N.L."/>
            <person name="Buchanan P."/>
            <person name="Buyck B."/>
            <person name="Bense V."/>
            <person name="Catcheside P."/>
            <person name="Chovatia M."/>
            <person name="Cooper J."/>
            <person name="Damon W."/>
            <person name="Desjardin D."/>
            <person name="Finy P."/>
            <person name="Geml J."/>
            <person name="Haridas S."/>
            <person name="Hughes K."/>
            <person name="Justo A."/>
            <person name="Karasinski D."/>
            <person name="Kautmanova I."/>
            <person name="Kiss B."/>
            <person name="Kocsube S."/>
            <person name="Kotiranta H."/>
            <person name="LaButti K.M."/>
            <person name="Lechner B.E."/>
            <person name="Liimatainen K."/>
            <person name="Lipzen A."/>
            <person name="Lukacs Z."/>
            <person name="Mihaltcheva S."/>
            <person name="Morgado L.N."/>
            <person name="Niskanen T."/>
            <person name="Noordeloos M.E."/>
            <person name="Ohm R.A."/>
            <person name="Ortiz-Santana B."/>
            <person name="Ovrebo C."/>
            <person name="Racz N."/>
            <person name="Riley R."/>
            <person name="Savchenko A."/>
            <person name="Shiryaev A."/>
            <person name="Soop K."/>
            <person name="Spirin V."/>
            <person name="Szebenyi C."/>
            <person name="Tomsovsky M."/>
            <person name="Tulloss R.E."/>
            <person name="Uehling J."/>
            <person name="Grigoriev I.V."/>
            <person name="Vagvolgyi C."/>
            <person name="Papp T."/>
            <person name="Martin F.M."/>
            <person name="Miettinen O."/>
            <person name="Hibbett D.S."/>
            <person name="Nagy L.G."/>
        </authorList>
    </citation>
    <scope>NUCLEOTIDE SEQUENCE [LARGE SCALE GENOMIC DNA]</scope>
    <source>
        <strain evidence="3 4">CBS 309.79</strain>
    </source>
</reference>
<evidence type="ECO:0000313" key="4">
    <source>
        <dbReference type="Proteomes" id="UP000305067"/>
    </source>
</evidence>
<feature type="region of interest" description="Disordered" evidence="1">
    <location>
        <begin position="395"/>
        <end position="448"/>
    </location>
</feature>
<dbReference type="OrthoDB" id="3013353at2759"/>
<feature type="transmembrane region" description="Helical" evidence="2">
    <location>
        <begin position="305"/>
        <end position="330"/>
    </location>
</feature>
<keyword evidence="2" id="KW-0812">Transmembrane</keyword>
<keyword evidence="2" id="KW-0472">Membrane</keyword>
<feature type="region of interest" description="Disordered" evidence="1">
    <location>
        <begin position="270"/>
        <end position="296"/>
    </location>
</feature>
<evidence type="ECO:0000313" key="3">
    <source>
        <dbReference type="EMBL" id="TFL00185.1"/>
    </source>
</evidence>
<accession>A0A5C3QDN0</accession>
<proteinExistence type="predicted"/>
<name>A0A5C3QDN0_9AGAR</name>
<evidence type="ECO:0000256" key="2">
    <source>
        <dbReference type="SAM" id="Phobius"/>
    </source>
</evidence>
<sequence>MSTPAQVLVDDFDSRRIYLLTGGWTTMGSDAEYNSITHALLEGTGSFRFIFNGTDIAVQTTVPIHEDGQPLAEVTCKVDGKIIPTSNPGPGYHRIACQTHGSGFLSAAREHLLEVEVSKNSAGPPFFFGYLVYTYAENNCAGKEESLYGGPTGAWAKACAENEFGATTQNTRTARATATYKFNGTGIGVYGTLGVEENVDQFTATFTIDNHQPVLYTPNSRDLRYRTRLFQSPILYEGEHTLEIKDTTENARAIVLDYFVQSVSPVSLTAKKVPSGPSSDPSSPFPGPTAGTPSGLPKEARYPNVALISGLSTVGALLLFTIIIGFFVWTRRRSLGRSRRIRLNLAGPKAPELKPFLATSGRIVQRASSHRSSGSSAHSLVEHDTTVAAGKGLAHARPNPVHAPAHPVPSSPKQHQGGGVRLAVGEKADDADEPRDDLPPVYQVSYSS</sequence>
<dbReference type="AlphaFoldDB" id="A0A5C3QDN0"/>
<evidence type="ECO:0000256" key="1">
    <source>
        <dbReference type="SAM" id="MobiDB-lite"/>
    </source>
</evidence>
<dbReference type="Proteomes" id="UP000305067">
    <property type="component" value="Unassembled WGS sequence"/>
</dbReference>
<keyword evidence="2" id="KW-1133">Transmembrane helix</keyword>
<organism evidence="3 4">
    <name type="scientific">Pterulicium gracile</name>
    <dbReference type="NCBI Taxonomy" id="1884261"/>
    <lineage>
        <taxon>Eukaryota</taxon>
        <taxon>Fungi</taxon>
        <taxon>Dikarya</taxon>
        <taxon>Basidiomycota</taxon>
        <taxon>Agaricomycotina</taxon>
        <taxon>Agaricomycetes</taxon>
        <taxon>Agaricomycetidae</taxon>
        <taxon>Agaricales</taxon>
        <taxon>Pleurotineae</taxon>
        <taxon>Pterulaceae</taxon>
        <taxon>Pterulicium</taxon>
    </lineage>
</organism>
<gene>
    <name evidence="3" type="ORF">BDV98DRAFT_605616</name>
</gene>
<dbReference type="Gene3D" id="2.60.120.260">
    <property type="entry name" value="Galactose-binding domain-like"/>
    <property type="match status" value="1"/>
</dbReference>
<keyword evidence="4" id="KW-1185">Reference proteome</keyword>